<dbReference type="AlphaFoldDB" id="A0A6S6QYU2"/>
<dbReference type="SMART" id="SM00304">
    <property type="entry name" value="HAMP"/>
    <property type="match status" value="1"/>
</dbReference>
<keyword evidence="3" id="KW-0145">Chemotaxis</keyword>
<dbReference type="CDD" id="cd12912">
    <property type="entry name" value="PDC2_MCP_like"/>
    <property type="match status" value="1"/>
</dbReference>
<keyword evidence="4" id="KW-0812">Transmembrane</keyword>
<keyword evidence="10" id="KW-1185">Reference proteome</keyword>
<dbReference type="SUPFAM" id="SSF58104">
    <property type="entry name" value="Methyl-accepting chemotaxis protein (MCP) signaling domain"/>
    <property type="match status" value="1"/>
</dbReference>
<dbReference type="CDD" id="cd06225">
    <property type="entry name" value="HAMP"/>
    <property type="match status" value="1"/>
</dbReference>
<sequence>MNTIKMRLTLVFGILFLVMCQGFGLAAFQTSKTELIRTTGDAMTQLAMEAGHTIEAGIDKYIGALEAVAAMDLYIKGEATDTYYLQVSESLKKETARAGYLHMAYVTTSGEGIYEDSTHADLNSMDYYMRAMKGETVVTDPMLDGTGQIIMVYAVPVFDGGTVKGVILGIRDANELGKMASQITYGESGDAYIINSKGNTIAHTDEENLNVILDKISTGTSTDGSKEDVISSATQTVDAVSSASANTQTGGENLLGYEGYDDIQADMLKGNTNFGEYKADGVEKFIGYAPVGERGWMFALEIDKSEAFIGLSELQIKFMIITALFVVIGLIIVYSMAVRINRPIEYLTRVCHTMAEGNFNQKLEEKYRRRKDELGRLSIAFQEIADIFSGMLRENAEIARSISSAAMNLDHMIQESTLIQKEESNTLEQIAEGSNQQAADTLYGVGKMDEMEDVLKQEEQNMSGLLIAADQVEHLKREGEVILSDLVYKTGLNGSISEEIYVVIQDTLESAAKIEQISNLIGNIAKQTNMLALNASIEAARAGESGKGFTVVAEEVRVLAENTDKLSKEIFALVNELSKKADGSVSKAGEVLNIVKQQSDSVESTRNIFEGIATAIEETRKNISILNYSVKDTEKKKDEIVEVIKNLSAVAEENASGTEEVSVSMQEQANNMEKVLELSKSLSSLAEEMDASIERFNF</sequence>
<evidence type="ECO:0000313" key="10">
    <source>
        <dbReference type="Proteomes" id="UP000515561"/>
    </source>
</evidence>
<comment type="subcellular location">
    <subcellularLocation>
        <location evidence="1">Cell membrane</location>
        <topology evidence="1">Multi-pass membrane protein</topology>
    </subcellularLocation>
</comment>
<keyword evidence="2" id="KW-1003">Cell membrane</keyword>
<reference evidence="9 10" key="1">
    <citation type="journal article" date="2016" name="Int. J. Syst. Evol. Microbiol.">
        <title>Descriptions of Anaerotaenia torta gen. nov., sp. nov. and Anaerocolumna cellulosilytica gen. nov., sp. nov. isolated from a methanogenic reactor of cattle waste.</title>
        <authorList>
            <person name="Uek A."/>
            <person name="Ohtaki Y."/>
            <person name="Kaku N."/>
            <person name="Ueki K."/>
        </authorList>
    </citation>
    <scope>NUCLEOTIDE SEQUENCE [LARGE SCALE GENOMIC DNA]</scope>
    <source>
        <strain evidence="9 10">SN021</strain>
    </source>
</reference>
<dbReference type="InterPro" id="IPR033479">
    <property type="entry name" value="dCache_1"/>
</dbReference>
<keyword evidence="7" id="KW-0807">Transducer</keyword>
<evidence type="ECO:0000256" key="1">
    <source>
        <dbReference type="ARBA" id="ARBA00004651"/>
    </source>
</evidence>
<keyword evidence="6" id="KW-0472">Membrane</keyword>
<protein>
    <submittedName>
        <fullName evidence="9">Methyl-accepting chemotaxis protein</fullName>
    </submittedName>
</protein>
<keyword evidence="5" id="KW-1133">Transmembrane helix</keyword>
<dbReference type="KEGG" id="acel:acsn021_39520"/>
<evidence type="ECO:0000256" key="3">
    <source>
        <dbReference type="ARBA" id="ARBA00022500"/>
    </source>
</evidence>
<dbReference type="PROSITE" id="PS50885">
    <property type="entry name" value="HAMP"/>
    <property type="match status" value="1"/>
</dbReference>
<name>A0A6S6QYU2_9FIRM</name>
<gene>
    <name evidence="9" type="ORF">acsn021_39520</name>
</gene>
<dbReference type="Pfam" id="PF02743">
    <property type="entry name" value="dCache_1"/>
    <property type="match status" value="1"/>
</dbReference>
<dbReference type="PANTHER" id="PTHR32089">
    <property type="entry name" value="METHYL-ACCEPTING CHEMOTAXIS PROTEIN MCPB"/>
    <property type="match status" value="1"/>
</dbReference>
<evidence type="ECO:0000256" key="6">
    <source>
        <dbReference type="ARBA" id="ARBA00023136"/>
    </source>
</evidence>
<dbReference type="PANTHER" id="PTHR32089:SF112">
    <property type="entry name" value="LYSOZYME-LIKE PROTEIN-RELATED"/>
    <property type="match status" value="1"/>
</dbReference>
<evidence type="ECO:0000256" key="7">
    <source>
        <dbReference type="ARBA" id="ARBA00023224"/>
    </source>
</evidence>
<dbReference type="PROSITE" id="PS50111">
    <property type="entry name" value="CHEMOTAXIS_TRANSDUC_2"/>
    <property type="match status" value="1"/>
</dbReference>
<proteinExistence type="inferred from homology"/>
<dbReference type="Gene3D" id="6.10.340.10">
    <property type="match status" value="1"/>
</dbReference>
<dbReference type="InterPro" id="IPR004089">
    <property type="entry name" value="MCPsignal_dom"/>
</dbReference>
<evidence type="ECO:0000313" key="9">
    <source>
        <dbReference type="EMBL" id="BCJ96383.1"/>
    </source>
</evidence>
<comment type="similarity">
    <text evidence="8">Belongs to the methyl-accepting chemotaxis (MCP) protein family.</text>
</comment>
<accession>A0A6S6QYU2</accession>
<dbReference type="RefSeq" id="WP_184093237.1">
    <property type="nucleotide sequence ID" value="NZ_AP023367.1"/>
</dbReference>
<dbReference type="GO" id="GO:0007165">
    <property type="term" value="P:signal transduction"/>
    <property type="evidence" value="ECO:0007669"/>
    <property type="project" value="UniProtKB-KW"/>
</dbReference>
<dbReference type="Gene3D" id="1.10.287.950">
    <property type="entry name" value="Methyl-accepting chemotaxis protein"/>
    <property type="match status" value="1"/>
</dbReference>
<dbReference type="GO" id="GO:0006935">
    <property type="term" value="P:chemotaxis"/>
    <property type="evidence" value="ECO:0007669"/>
    <property type="project" value="UniProtKB-KW"/>
</dbReference>
<dbReference type="SMART" id="SM00283">
    <property type="entry name" value="MA"/>
    <property type="match status" value="1"/>
</dbReference>
<dbReference type="GO" id="GO:0005886">
    <property type="term" value="C:plasma membrane"/>
    <property type="evidence" value="ECO:0007669"/>
    <property type="project" value="UniProtKB-SubCell"/>
</dbReference>
<dbReference type="Gene3D" id="3.30.450.20">
    <property type="entry name" value="PAS domain"/>
    <property type="match status" value="1"/>
</dbReference>
<organism evidence="9 10">
    <name type="scientific">Anaerocolumna cellulosilytica</name>
    <dbReference type="NCBI Taxonomy" id="433286"/>
    <lineage>
        <taxon>Bacteria</taxon>
        <taxon>Bacillati</taxon>
        <taxon>Bacillota</taxon>
        <taxon>Clostridia</taxon>
        <taxon>Lachnospirales</taxon>
        <taxon>Lachnospiraceae</taxon>
        <taxon>Anaerocolumna</taxon>
    </lineage>
</organism>
<evidence type="ECO:0000256" key="4">
    <source>
        <dbReference type="ARBA" id="ARBA00022692"/>
    </source>
</evidence>
<evidence type="ECO:0000256" key="5">
    <source>
        <dbReference type="ARBA" id="ARBA00022989"/>
    </source>
</evidence>
<dbReference type="Pfam" id="PF00672">
    <property type="entry name" value="HAMP"/>
    <property type="match status" value="1"/>
</dbReference>
<dbReference type="InterPro" id="IPR003660">
    <property type="entry name" value="HAMP_dom"/>
</dbReference>
<evidence type="ECO:0000256" key="2">
    <source>
        <dbReference type="ARBA" id="ARBA00022475"/>
    </source>
</evidence>
<dbReference type="EMBL" id="AP023367">
    <property type="protein sequence ID" value="BCJ96383.1"/>
    <property type="molecule type" value="Genomic_DNA"/>
</dbReference>
<evidence type="ECO:0000256" key="8">
    <source>
        <dbReference type="ARBA" id="ARBA00029447"/>
    </source>
</evidence>
<dbReference type="Pfam" id="PF00015">
    <property type="entry name" value="MCPsignal"/>
    <property type="match status" value="1"/>
</dbReference>
<dbReference type="Proteomes" id="UP000515561">
    <property type="component" value="Chromosome"/>
</dbReference>